<sequence length="478" mass="52636">MARFRDPRVVDWVLVPSVELGGVGCECPPRVVYASHWRRPRPVFGNRDQDLTDDSENHKLAIPMQASLDVDRSLRAKESGQVPLILKAALLELAIERPVFTMGLFSKLKGKDKQQDFSHLQGSSSNYSAPPPSDDYSHLSSENKGKGKKQEEYPPPSGIPPGYDQPPSGLPPSGHYYDVPPPGPPPGFDEIGGSSGAPDYGSFGPPPGPPPGYILFGNAPPPVPPVRSQQNSQGLNASEDEAEAGHDYCRQNPVYPPSFQPPETLDRIKRGEVGLFQPANFSGHLEQISPTCFKVHTHGDTQDTTLLSGLPLFSHQAHFPREKAYKTVYYEIRIKYLKDDSSVAIGFVNVPTPPFRLPGWHRGGLAIHSDDGNRYINDPYGGRKFTEPFRDRETIGLGIRFRMGMAQAFLTRDGREAGSWMIDEAVDMEDTSRENGGGSVAGLMGDNDLYAAVGVFGKVEFEVDFGYHEWQDSTIQFQ</sequence>
<dbReference type="Proteomes" id="UP001221413">
    <property type="component" value="Unassembled WGS sequence"/>
</dbReference>
<evidence type="ECO:0000256" key="2">
    <source>
        <dbReference type="ARBA" id="ARBA00022692"/>
    </source>
</evidence>
<dbReference type="EMBL" id="JAQGDS010000007">
    <property type="protein sequence ID" value="KAJ6259295.1"/>
    <property type="molecule type" value="Genomic_DNA"/>
</dbReference>
<proteinExistence type="predicted"/>
<comment type="caution">
    <text evidence="6">The sequence shown here is derived from an EMBL/GenBank/DDBJ whole genome shotgun (WGS) entry which is preliminary data.</text>
</comment>
<dbReference type="CDD" id="cd12910">
    <property type="entry name" value="SPRY_SSH4_like"/>
    <property type="match status" value="1"/>
</dbReference>
<keyword evidence="3" id="KW-1133">Transmembrane helix</keyword>
<evidence type="ECO:0000313" key="7">
    <source>
        <dbReference type="Proteomes" id="UP001221413"/>
    </source>
</evidence>
<keyword evidence="4" id="KW-0472">Membrane</keyword>
<gene>
    <name evidence="6" type="ORF">Dda_6194</name>
</gene>
<keyword evidence="7" id="KW-1185">Reference proteome</keyword>
<dbReference type="GO" id="GO:0016020">
    <property type="term" value="C:membrane"/>
    <property type="evidence" value="ECO:0007669"/>
    <property type="project" value="UniProtKB-SubCell"/>
</dbReference>
<keyword evidence="2" id="KW-0812">Transmembrane</keyword>
<name>A0AAD6IV53_DREDA</name>
<evidence type="ECO:0000256" key="4">
    <source>
        <dbReference type="ARBA" id="ARBA00023136"/>
    </source>
</evidence>
<evidence type="ECO:0000256" key="5">
    <source>
        <dbReference type="SAM" id="MobiDB-lite"/>
    </source>
</evidence>
<evidence type="ECO:0000256" key="1">
    <source>
        <dbReference type="ARBA" id="ARBA00004370"/>
    </source>
</evidence>
<organism evidence="6 7">
    <name type="scientific">Drechslerella dactyloides</name>
    <name type="common">Nematode-trapping fungus</name>
    <name type="synonym">Arthrobotrys dactyloides</name>
    <dbReference type="NCBI Taxonomy" id="74499"/>
    <lineage>
        <taxon>Eukaryota</taxon>
        <taxon>Fungi</taxon>
        <taxon>Dikarya</taxon>
        <taxon>Ascomycota</taxon>
        <taxon>Pezizomycotina</taxon>
        <taxon>Orbiliomycetes</taxon>
        <taxon>Orbiliales</taxon>
        <taxon>Orbiliaceae</taxon>
        <taxon>Drechslerella</taxon>
    </lineage>
</organism>
<evidence type="ECO:0008006" key="8">
    <source>
        <dbReference type="Google" id="ProtNLM"/>
    </source>
</evidence>
<accession>A0AAD6IV53</accession>
<feature type="region of interest" description="Disordered" evidence="5">
    <location>
        <begin position="223"/>
        <end position="263"/>
    </location>
</feature>
<feature type="compositionally biased region" description="Polar residues" evidence="5">
    <location>
        <begin position="117"/>
        <end position="128"/>
    </location>
</feature>
<evidence type="ECO:0000256" key="3">
    <source>
        <dbReference type="ARBA" id="ARBA00022989"/>
    </source>
</evidence>
<feature type="compositionally biased region" description="Basic and acidic residues" evidence="5">
    <location>
        <begin position="135"/>
        <end position="152"/>
    </location>
</feature>
<reference evidence="6" key="1">
    <citation type="submission" date="2023-01" db="EMBL/GenBank/DDBJ databases">
        <title>The chitinases involved in constricting ring structure development in the nematode-trapping fungus Drechslerella dactyloides.</title>
        <authorList>
            <person name="Wang R."/>
            <person name="Zhang L."/>
            <person name="Tang P."/>
            <person name="Li S."/>
            <person name="Liang L."/>
        </authorList>
    </citation>
    <scope>NUCLEOTIDE SEQUENCE</scope>
    <source>
        <strain evidence="6">YMF1.00031</strain>
    </source>
</reference>
<protein>
    <recommendedName>
        <fullName evidence="8">SPRY domain-containing protein</fullName>
    </recommendedName>
</protein>
<dbReference type="InterPro" id="IPR043136">
    <property type="entry name" value="B30.2/SPRY_sf"/>
</dbReference>
<feature type="compositionally biased region" description="Polar residues" evidence="5">
    <location>
        <begin position="227"/>
        <end position="236"/>
    </location>
</feature>
<dbReference type="Gene3D" id="2.60.120.920">
    <property type="match status" value="1"/>
</dbReference>
<dbReference type="InterPro" id="IPR035780">
    <property type="entry name" value="SPRY_Ssh4-like"/>
</dbReference>
<dbReference type="AlphaFoldDB" id="A0AAD6IV53"/>
<evidence type="ECO:0000313" key="6">
    <source>
        <dbReference type="EMBL" id="KAJ6259295.1"/>
    </source>
</evidence>
<feature type="region of interest" description="Disordered" evidence="5">
    <location>
        <begin position="115"/>
        <end position="211"/>
    </location>
</feature>
<comment type="subcellular location">
    <subcellularLocation>
        <location evidence="1">Membrane</location>
    </subcellularLocation>
</comment>